<gene>
    <name evidence="1" type="ORF">Pla52n_09470</name>
</gene>
<organism evidence="1 2">
    <name type="scientific">Stieleria varia</name>
    <dbReference type="NCBI Taxonomy" id="2528005"/>
    <lineage>
        <taxon>Bacteria</taxon>
        <taxon>Pseudomonadati</taxon>
        <taxon>Planctomycetota</taxon>
        <taxon>Planctomycetia</taxon>
        <taxon>Pirellulales</taxon>
        <taxon>Pirellulaceae</taxon>
        <taxon>Stieleria</taxon>
    </lineage>
</organism>
<name>A0A5C6B7X8_9BACT</name>
<dbReference type="OrthoDB" id="7477035at2"/>
<evidence type="ECO:0000313" key="1">
    <source>
        <dbReference type="EMBL" id="TWU08365.1"/>
    </source>
</evidence>
<protein>
    <submittedName>
        <fullName evidence="1">Uncharacterized protein</fullName>
    </submittedName>
</protein>
<keyword evidence="2" id="KW-1185">Reference proteome</keyword>
<dbReference type="EMBL" id="SJPN01000001">
    <property type="protein sequence ID" value="TWU08365.1"/>
    <property type="molecule type" value="Genomic_DNA"/>
</dbReference>
<reference evidence="1 2" key="1">
    <citation type="submission" date="2019-02" db="EMBL/GenBank/DDBJ databases">
        <title>Deep-cultivation of Planctomycetes and their phenomic and genomic characterization uncovers novel biology.</title>
        <authorList>
            <person name="Wiegand S."/>
            <person name="Jogler M."/>
            <person name="Boedeker C."/>
            <person name="Pinto D."/>
            <person name="Vollmers J."/>
            <person name="Rivas-Marin E."/>
            <person name="Kohn T."/>
            <person name="Peeters S.H."/>
            <person name="Heuer A."/>
            <person name="Rast P."/>
            <person name="Oberbeckmann S."/>
            <person name="Bunk B."/>
            <person name="Jeske O."/>
            <person name="Meyerdierks A."/>
            <person name="Storesund J.E."/>
            <person name="Kallscheuer N."/>
            <person name="Luecker S."/>
            <person name="Lage O.M."/>
            <person name="Pohl T."/>
            <person name="Merkel B.J."/>
            <person name="Hornburger P."/>
            <person name="Mueller R.-W."/>
            <person name="Bruemmer F."/>
            <person name="Labrenz M."/>
            <person name="Spormann A.M."/>
            <person name="Op Den Camp H."/>
            <person name="Overmann J."/>
            <person name="Amann R."/>
            <person name="Jetten M.S.M."/>
            <person name="Mascher T."/>
            <person name="Medema M.H."/>
            <person name="Devos D.P."/>
            <person name="Kaster A.-K."/>
            <person name="Ovreas L."/>
            <person name="Rohde M."/>
            <person name="Galperin M.Y."/>
            <person name="Jogler C."/>
        </authorList>
    </citation>
    <scope>NUCLEOTIDE SEQUENCE [LARGE SCALE GENOMIC DNA]</scope>
    <source>
        <strain evidence="1 2">Pla52n</strain>
    </source>
</reference>
<proteinExistence type="predicted"/>
<dbReference type="AlphaFoldDB" id="A0A5C6B7X8"/>
<accession>A0A5C6B7X8</accession>
<dbReference type="RefSeq" id="WP_146518417.1">
    <property type="nucleotide sequence ID" value="NZ_CP151726.1"/>
</dbReference>
<dbReference type="Proteomes" id="UP000320176">
    <property type="component" value="Unassembled WGS sequence"/>
</dbReference>
<sequence>MNLDNLAESYRVLRKLVVDEATRPTIDDAERHRQNQGLLKSSVASICDAADLGRYGYCKPNSDTTKYADRVWRQLWTRIRFAGIRSQIATNEIREIGSYFDNYQNFISPDWDLETRGYTLVSGGRIVHDFLNRESVFAGKQTIGNLPKLKRTVNLARKFEGAIRSGQAPIDFILGGYRPEQVWEIHHRLIKDIGYGGLLTALHFMMDIGLPVIKPDIVVTKLMVHWGWLQSRFADVPDDLSEADIRGEGRYGGRYRYDKPFMYRRVIDLAREIVARVSPETLKADIGWVTSNPLREFDLFIVKFGQQPEKEFGIERTLFDASGERPQCQNRPPDVNLD</sequence>
<evidence type="ECO:0000313" key="2">
    <source>
        <dbReference type="Proteomes" id="UP000320176"/>
    </source>
</evidence>
<comment type="caution">
    <text evidence="1">The sequence shown here is derived from an EMBL/GenBank/DDBJ whole genome shotgun (WGS) entry which is preliminary data.</text>
</comment>